<proteinExistence type="predicted"/>
<protein>
    <submittedName>
        <fullName evidence="8">Ig-like domain-containing protein</fullName>
    </submittedName>
</protein>
<dbReference type="Proteomes" id="UP000095283">
    <property type="component" value="Unplaced"/>
</dbReference>
<keyword evidence="5" id="KW-0812">Transmembrane</keyword>
<keyword evidence="5" id="KW-0472">Membrane</keyword>
<dbReference type="InterPro" id="IPR003599">
    <property type="entry name" value="Ig_sub"/>
</dbReference>
<evidence type="ECO:0000256" key="4">
    <source>
        <dbReference type="ARBA" id="ARBA00023319"/>
    </source>
</evidence>
<dbReference type="SUPFAM" id="SSF48726">
    <property type="entry name" value="Immunoglobulin"/>
    <property type="match status" value="4"/>
</dbReference>
<dbReference type="InterPro" id="IPR051170">
    <property type="entry name" value="Neural/epithelial_adhesion"/>
</dbReference>
<dbReference type="InterPro" id="IPR007110">
    <property type="entry name" value="Ig-like_dom"/>
</dbReference>
<dbReference type="InterPro" id="IPR036179">
    <property type="entry name" value="Ig-like_dom_sf"/>
</dbReference>
<evidence type="ECO:0000256" key="5">
    <source>
        <dbReference type="SAM" id="Phobius"/>
    </source>
</evidence>
<feature type="transmembrane region" description="Helical" evidence="5">
    <location>
        <begin position="89"/>
        <end position="107"/>
    </location>
</feature>
<sequence length="452" mass="51151">MKLMSFYRCRFSPAPKPTWYHNGHEISEDTAEGFRFESYGKTLVFNVTLDKAGKYDCRFPVHNDIDRTFSVVVEGMSRNRGDFTYRKNFILYLWYSFMKSVNIFMFIHKYMNNVSAPYWPDGPPPNTNTSEGETVTFDCTTSGKPVPKVTFYKNGVEMKQPKDGEKWVIDNNKLTIYDVKKGIHGKGDNAVYQCKAENKHGYVWTNFYLNLLAFKPQLLSDAGEVEAVAGQSVSLECKFFASPNANIKWSSPVLLGIAHDELPANPHGVGKLVIRNVTPEAEGEYECIGSNKYGQAKGAAKLLVRKATRLEPFPHADEVRIAGETIHLHCEASADDRLDVKYDWLVNGRPLSDVHIQSKHYINSDHSLIINNPTQYDTAKYKCTASTKLDKIEKETAYMQLISLIIKTTDVPVPVHLAYVSKCDADSQSAEISFEHMESADTVSPVKEFWFV</sequence>
<dbReference type="PANTHER" id="PTHR12231:SF253">
    <property type="entry name" value="DPR-INTERACTING PROTEIN ETA, ISOFORM B-RELATED"/>
    <property type="match status" value="1"/>
</dbReference>
<dbReference type="InterPro" id="IPR013783">
    <property type="entry name" value="Ig-like_fold"/>
</dbReference>
<organism evidence="7 8">
    <name type="scientific">Heterorhabditis bacteriophora</name>
    <name type="common">Entomopathogenic nematode worm</name>
    <dbReference type="NCBI Taxonomy" id="37862"/>
    <lineage>
        <taxon>Eukaryota</taxon>
        <taxon>Metazoa</taxon>
        <taxon>Ecdysozoa</taxon>
        <taxon>Nematoda</taxon>
        <taxon>Chromadorea</taxon>
        <taxon>Rhabditida</taxon>
        <taxon>Rhabditina</taxon>
        <taxon>Rhabditomorpha</taxon>
        <taxon>Strongyloidea</taxon>
        <taxon>Heterorhabditidae</taxon>
        <taxon>Heterorhabditis</taxon>
    </lineage>
</organism>
<keyword evidence="7" id="KW-1185">Reference proteome</keyword>
<dbReference type="Gene3D" id="2.60.40.10">
    <property type="entry name" value="Immunoglobulins"/>
    <property type="match status" value="4"/>
</dbReference>
<dbReference type="PROSITE" id="PS50835">
    <property type="entry name" value="IG_LIKE"/>
    <property type="match status" value="3"/>
</dbReference>
<keyword evidence="5" id="KW-1133">Transmembrane helix</keyword>
<keyword evidence="3" id="KW-1015">Disulfide bond</keyword>
<dbReference type="Pfam" id="PF07679">
    <property type="entry name" value="I-set"/>
    <property type="match status" value="1"/>
</dbReference>
<keyword evidence="4" id="KW-0393">Immunoglobulin domain</keyword>
<evidence type="ECO:0000256" key="3">
    <source>
        <dbReference type="ARBA" id="ARBA00023157"/>
    </source>
</evidence>
<dbReference type="AlphaFoldDB" id="A0A1I7XAX2"/>
<reference evidence="8" key="1">
    <citation type="submission" date="2016-11" db="UniProtKB">
        <authorList>
            <consortium name="WormBaseParasite"/>
        </authorList>
    </citation>
    <scope>IDENTIFICATION</scope>
</reference>
<evidence type="ECO:0000256" key="1">
    <source>
        <dbReference type="ARBA" id="ARBA00022729"/>
    </source>
</evidence>
<feature type="domain" description="Ig-like" evidence="6">
    <location>
        <begin position="308"/>
        <end position="393"/>
    </location>
</feature>
<keyword evidence="2" id="KW-0677">Repeat</keyword>
<dbReference type="SMART" id="SM00408">
    <property type="entry name" value="IGc2"/>
    <property type="match status" value="3"/>
</dbReference>
<feature type="domain" description="Ig-like" evidence="6">
    <location>
        <begin position="216"/>
        <end position="305"/>
    </location>
</feature>
<dbReference type="WBParaSite" id="Hba_14509">
    <property type="protein sequence ID" value="Hba_14509"/>
    <property type="gene ID" value="Hba_14509"/>
</dbReference>
<dbReference type="SMART" id="SM00409">
    <property type="entry name" value="IG"/>
    <property type="match status" value="3"/>
</dbReference>
<evidence type="ECO:0000313" key="7">
    <source>
        <dbReference type="Proteomes" id="UP000095283"/>
    </source>
</evidence>
<dbReference type="PANTHER" id="PTHR12231">
    <property type="entry name" value="CTX-RELATED TYPE I TRANSMEMBRANE PROTEIN"/>
    <property type="match status" value="1"/>
</dbReference>
<evidence type="ECO:0000313" key="8">
    <source>
        <dbReference type="WBParaSite" id="Hba_14509"/>
    </source>
</evidence>
<dbReference type="InterPro" id="IPR013098">
    <property type="entry name" value="Ig_I-set"/>
</dbReference>
<feature type="domain" description="Ig-like" evidence="6">
    <location>
        <begin position="117"/>
        <end position="198"/>
    </location>
</feature>
<evidence type="ECO:0000256" key="2">
    <source>
        <dbReference type="ARBA" id="ARBA00022737"/>
    </source>
</evidence>
<accession>A0A1I7XAX2</accession>
<keyword evidence="1" id="KW-0732">Signal</keyword>
<dbReference type="CDD" id="cd00096">
    <property type="entry name" value="Ig"/>
    <property type="match status" value="1"/>
</dbReference>
<dbReference type="Pfam" id="PF13927">
    <property type="entry name" value="Ig_3"/>
    <property type="match status" value="2"/>
</dbReference>
<evidence type="ECO:0000259" key="6">
    <source>
        <dbReference type="PROSITE" id="PS50835"/>
    </source>
</evidence>
<dbReference type="GO" id="GO:0043005">
    <property type="term" value="C:neuron projection"/>
    <property type="evidence" value="ECO:0007669"/>
    <property type="project" value="TreeGrafter"/>
</dbReference>
<dbReference type="InterPro" id="IPR003598">
    <property type="entry name" value="Ig_sub2"/>
</dbReference>
<name>A0A1I7XAX2_HETBA</name>